<dbReference type="GO" id="GO:0016787">
    <property type="term" value="F:hydrolase activity"/>
    <property type="evidence" value="ECO:0007669"/>
    <property type="project" value="UniProtKB-KW"/>
</dbReference>
<evidence type="ECO:0000256" key="2">
    <source>
        <dbReference type="ARBA" id="ARBA00022801"/>
    </source>
</evidence>
<reference evidence="7 8" key="1">
    <citation type="submission" date="2014-02" db="EMBL/GenBank/DDBJ databases">
        <authorList>
            <person name="Sibley D."/>
            <person name="Venepally P."/>
            <person name="Karamycheva S."/>
            <person name="Hadjithomas M."/>
            <person name="Khan A."/>
            <person name="Brunk B."/>
            <person name="Roos D."/>
            <person name="Caler E."/>
            <person name="Lorenzi H."/>
        </authorList>
    </citation>
    <scope>NUCLEOTIDE SEQUENCE [LARGE SCALE GENOMIC DNA]</scope>
    <source>
        <strain evidence="7 8">GAB2-2007-GAL-DOM2</strain>
    </source>
</reference>
<keyword evidence="1" id="KW-0547">Nucleotide-binding</keyword>
<gene>
    <name evidence="7" type="ORF">TGDOM2_230080</name>
</gene>
<feature type="compositionally biased region" description="Basic and acidic residues" evidence="5">
    <location>
        <begin position="377"/>
        <end position="394"/>
    </location>
</feature>
<keyword evidence="3 7" id="KW-0347">Helicase</keyword>
<evidence type="ECO:0000256" key="5">
    <source>
        <dbReference type="SAM" id="MobiDB-lite"/>
    </source>
</evidence>
<feature type="compositionally biased region" description="Basic and acidic residues" evidence="5">
    <location>
        <begin position="678"/>
        <end position="690"/>
    </location>
</feature>
<comment type="caution">
    <text evidence="7">The sequence shown here is derived from an EMBL/GenBank/DDBJ whole genome shotgun (WGS) entry which is preliminary data.</text>
</comment>
<feature type="domain" description="Helicase ATP-binding" evidence="6">
    <location>
        <begin position="543"/>
        <end position="772"/>
    </location>
</feature>
<feature type="region of interest" description="Disordered" evidence="5">
    <location>
        <begin position="323"/>
        <end position="535"/>
    </location>
</feature>
<feature type="compositionally biased region" description="Low complexity" evidence="5">
    <location>
        <begin position="323"/>
        <end position="370"/>
    </location>
</feature>
<keyword evidence="4" id="KW-0067">ATP-binding</keyword>
<dbReference type="Pfam" id="PF00270">
    <property type="entry name" value="DEAD"/>
    <property type="match status" value="2"/>
</dbReference>
<keyword evidence="2" id="KW-0378">Hydrolase</keyword>
<feature type="region of interest" description="Disordered" evidence="5">
    <location>
        <begin position="1"/>
        <end position="103"/>
    </location>
</feature>
<feature type="compositionally biased region" description="Basic and acidic residues" evidence="5">
    <location>
        <begin position="472"/>
        <end position="496"/>
    </location>
</feature>
<dbReference type="SMART" id="SM00487">
    <property type="entry name" value="DEXDc"/>
    <property type="match status" value="1"/>
</dbReference>
<feature type="region of interest" description="Disordered" evidence="5">
    <location>
        <begin position="670"/>
        <end position="691"/>
    </location>
</feature>
<feature type="compositionally biased region" description="Acidic residues" evidence="5">
    <location>
        <begin position="497"/>
        <end position="526"/>
    </location>
</feature>
<dbReference type="Gene3D" id="3.40.50.300">
    <property type="entry name" value="P-loop containing nucleotide triphosphate hydrolases"/>
    <property type="match status" value="2"/>
</dbReference>
<dbReference type="OrthoDB" id="2320933at2759"/>
<dbReference type="InterPro" id="IPR014001">
    <property type="entry name" value="Helicase_ATP-bd"/>
</dbReference>
<dbReference type="PANTHER" id="PTHR47961">
    <property type="entry name" value="DNA POLYMERASE THETA, PUTATIVE (AFU_ORTHOLOGUE AFUA_1G05260)-RELATED"/>
    <property type="match status" value="1"/>
</dbReference>
<dbReference type="PROSITE" id="PS51192">
    <property type="entry name" value="HELICASE_ATP_BIND_1"/>
    <property type="match status" value="1"/>
</dbReference>
<dbReference type="InterPro" id="IPR050474">
    <property type="entry name" value="Hel308_SKI2-like"/>
</dbReference>
<dbReference type="GO" id="GO:0004386">
    <property type="term" value="F:helicase activity"/>
    <property type="evidence" value="ECO:0007669"/>
    <property type="project" value="UniProtKB-KW"/>
</dbReference>
<feature type="compositionally biased region" description="Basic and acidic residues" evidence="5">
    <location>
        <begin position="67"/>
        <end position="80"/>
    </location>
</feature>
<protein>
    <submittedName>
        <fullName evidence="7">DEAD/DEAH box helicase domain-containing protein</fullName>
    </submittedName>
</protein>
<evidence type="ECO:0000256" key="3">
    <source>
        <dbReference type="ARBA" id="ARBA00022806"/>
    </source>
</evidence>
<feature type="compositionally biased region" description="Polar residues" evidence="5">
    <location>
        <begin position="443"/>
        <end position="452"/>
    </location>
</feature>
<sequence>MRKHAPESSLPSPASSSASSFSSSFSSSSASPASSAPPFPSSPRLADAKDPQHTRRVALRQAAAADCGEHSARMQPERRSRSGRRERRRGRKGEREKAKRQVERQAILRLLPRVGGHAQSRGKKKGLALHRHLLRQRHAEKEAAKRPKRRLAVWRSRPASWLLSAASQEVASDTRELVYVSISGEIVPKPRCFQIAREETRFLKAQGITDRPDCSSAIWHPERLPVYRHLRETAFGPAAEARRSPSLPETRQSSRVSTFAADAPVSSSDSPCSAATCSFAYWCLPPSLIKALANRGIHSLYPWQAECLSLALPCFARPDARSSNASSPSLPFPASSSSSPSASGSAAAASPSPASAFPGSSSSPSSVASSVELLIDPGDKKRGRDAGEETRGGAHEAQPGPDEAGKRRRRESCQNEEERGGSQASRLAGRGVDEDEGGDENASCPSSPSTAETIVADDEERESADGELAAEGDSKGKCSNEEARDREAGEKHAAKDGDDEDEDDEDGDDEDGDDGDGDDGDGDDAEDRDRKFNFLKRRKATPTEGSLTGRSLVYCAPTSGGKSLVADLIMVLRCLFAGKRCMYIVPHVSLCREKSEFLHNILFPTLCLRVQAFNASAASASRWFAGIDIAVCTLEQANNILNRLLQDAALIARAEGGLSDLEEKGSDVRCPLPHSQARTKENAGKTERDARRSRRLASLPGLLVQDIGVVVVDEFHTLGEKARGFLVELLLMKIRFLNRFLYQEIQVVAMSATLPNAHEVEKNHDLIEEVQIQSAGRGRGCAKCMYAPKKTRSVTPAALSAFH</sequence>
<dbReference type="InterPro" id="IPR011545">
    <property type="entry name" value="DEAD/DEAH_box_helicase_dom"/>
</dbReference>
<feature type="compositionally biased region" description="Basic residues" evidence="5">
    <location>
        <begin position="81"/>
        <end position="92"/>
    </location>
</feature>
<dbReference type="SUPFAM" id="SSF52540">
    <property type="entry name" value="P-loop containing nucleoside triphosphate hydrolases"/>
    <property type="match status" value="1"/>
</dbReference>
<dbReference type="Proteomes" id="UP000028837">
    <property type="component" value="Unassembled WGS sequence"/>
</dbReference>
<feature type="compositionally biased region" description="Basic and acidic residues" evidence="5">
    <location>
        <begin position="411"/>
        <end position="420"/>
    </location>
</feature>
<evidence type="ECO:0000313" key="7">
    <source>
        <dbReference type="EMBL" id="KFG48183.1"/>
    </source>
</evidence>
<feature type="compositionally biased region" description="Low complexity" evidence="5">
    <location>
        <begin position="8"/>
        <end position="34"/>
    </location>
</feature>
<evidence type="ECO:0000256" key="1">
    <source>
        <dbReference type="ARBA" id="ARBA00022741"/>
    </source>
</evidence>
<dbReference type="GO" id="GO:0005524">
    <property type="term" value="F:ATP binding"/>
    <property type="evidence" value="ECO:0007669"/>
    <property type="project" value="UniProtKB-KW"/>
</dbReference>
<dbReference type="GO" id="GO:0003676">
    <property type="term" value="F:nucleic acid binding"/>
    <property type="evidence" value="ECO:0007669"/>
    <property type="project" value="InterPro"/>
</dbReference>
<dbReference type="EMBL" id="AHZU02000126">
    <property type="protein sequence ID" value="KFG48183.1"/>
    <property type="molecule type" value="Genomic_DNA"/>
</dbReference>
<feature type="compositionally biased region" description="Basic and acidic residues" evidence="5">
    <location>
        <begin position="93"/>
        <end position="103"/>
    </location>
</feature>
<organism evidence="7 8">
    <name type="scientific">Toxoplasma gondii GAB2-2007-GAL-DOM2</name>
    <dbReference type="NCBI Taxonomy" id="1130820"/>
    <lineage>
        <taxon>Eukaryota</taxon>
        <taxon>Sar</taxon>
        <taxon>Alveolata</taxon>
        <taxon>Apicomplexa</taxon>
        <taxon>Conoidasida</taxon>
        <taxon>Coccidia</taxon>
        <taxon>Eucoccidiorida</taxon>
        <taxon>Eimeriorina</taxon>
        <taxon>Sarcocystidae</taxon>
        <taxon>Toxoplasma</taxon>
    </lineage>
</organism>
<evidence type="ECO:0000259" key="6">
    <source>
        <dbReference type="PROSITE" id="PS51192"/>
    </source>
</evidence>
<evidence type="ECO:0000313" key="8">
    <source>
        <dbReference type="Proteomes" id="UP000028837"/>
    </source>
</evidence>
<name>A0A086KUW5_TOXGO</name>
<evidence type="ECO:0000256" key="4">
    <source>
        <dbReference type="ARBA" id="ARBA00022840"/>
    </source>
</evidence>
<dbReference type="AlphaFoldDB" id="A0A086KUW5"/>
<dbReference type="VEuPathDB" id="ToxoDB:TGDOM2_230080"/>
<dbReference type="InterPro" id="IPR027417">
    <property type="entry name" value="P-loop_NTPase"/>
</dbReference>
<dbReference type="PANTHER" id="PTHR47961:SF6">
    <property type="entry name" value="DNA-DIRECTED DNA POLYMERASE"/>
    <property type="match status" value="1"/>
</dbReference>
<proteinExistence type="predicted"/>
<accession>A0A086KUW5</accession>